<keyword evidence="2 4" id="KW-0732">Signal</keyword>
<protein>
    <submittedName>
        <fullName evidence="6">ABC transporter substrate-binding protein</fullName>
    </submittedName>
</protein>
<proteinExistence type="inferred from homology"/>
<organism evidence="6 7">
    <name type="scientific">Enterovirga aerilata</name>
    <dbReference type="NCBI Taxonomy" id="2730920"/>
    <lineage>
        <taxon>Bacteria</taxon>
        <taxon>Pseudomonadati</taxon>
        <taxon>Pseudomonadota</taxon>
        <taxon>Alphaproteobacteria</taxon>
        <taxon>Hyphomicrobiales</taxon>
        <taxon>Methylobacteriaceae</taxon>
        <taxon>Enterovirga</taxon>
    </lineage>
</organism>
<gene>
    <name evidence="6" type="ORF">HJG44_17435</name>
</gene>
<evidence type="ECO:0000259" key="5">
    <source>
        <dbReference type="Pfam" id="PF13458"/>
    </source>
</evidence>
<evidence type="ECO:0000256" key="4">
    <source>
        <dbReference type="SAM" id="SignalP"/>
    </source>
</evidence>
<dbReference type="InterPro" id="IPR028081">
    <property type="entry name" value="Leu-bd"/>
</dbReference>
<name>A0A849ICL2_9HYPH</name>
<feature type="chain" id="PRO_5032484909" evidence="4">
    <location>
        <begin position="25"/>
        <end position="408"/>
    </location>
</feature>
<dbReference type="PANTHER" id="PTHR30483">
    <property type="entry name" value="LEUCINE-SPECIFIC-BINDING PROTEIN"/>
    <property type="match status" value="1"/>
</dbReference>
<evidence type="ECO:0000313" key="6">
    <source>
        <dbReference type="EMBL" id="NNM74159.1"/>
    </source>
</evidence>
<dbReference type="Proteomes" id="UP000564885">
    <property type="component" value="Unassembled WGS sequence"/>
</dbReference>
<comment type="caution">
    <text evidence="6">The sequence shown here is derived from an EMBL/GenBank/DDBJ whole genome shotgun (WGS) entry which is preliminary data.</text>
</comment>
<keyword evidence="3" id="KW-0029">Amino-acid transport</keyword>
<keyword evidence="7" id="KW-1185">Reference proteome</keyword>
<evidence type="ECO:0000256" key="2">
    <source>
        <dbReference type="ARBA" id="ARBA00022729"/>
    </source>
</evidence>
<dbReference type="AlphaFoldDB" id="A0A849ICL2"/>
<dbReference type="InterPro" id="IPR051010">
    <property type="entry name" value="BCAA_transport"/>
</dbReference>
<evidence type="ECO:0000256" key="3">
    <source>
        <dbReference type="ARBA" id="ARBA00022970"/>
    </source>
</evidence>
<evidence type="ECO:0000256" key="1">
    <source>
        <dbReference type="ARBA" id="ARBA00010062"/>
    </source>
</evidence>
<dbReference type="InterPro" id="IPR028082">
    <property type="entry name" value="Peripla_BP_I"/>
</dbReference>
<feature type="domain" description="Leucine-binding protein" evidence="5">
    <location>
        <begin position="32"/>
        <end position="369"/>
    </location>
</feature>
<dbReference type="Pfam" id="PF13458">
    <property type="entry name" value="Peripla_BP_6"/>
    <property type="match status" value="1"/>
</dbReference>
<keyword evidence="3" id="KW-0813">Transport</keyword>
<dbReference type="PANTHER" id="PTHR30483:SF6">
    <property type="entry name" value="PERIPLASMIC BINDING PROTEIN OF ABC TRANSPORTER FOR NATURAL AMINO ACIDS"/>
    <property type="match status" value="1"/>
</dbReference>
<dbReference type="EMBL" id="JABEPP010000005">
    <property type="protein sequence ID" value="NNM74159.1"/>
    <property type="molecule type" value="Genomic_DNA"/>
</dbReference>
<reference evidence="6 7" key="1">
    <citation type="submission" date="2020-04" db="EMBL/GenBank/DDBJ databases">
        <title>Enterovirga sp. isolate from soil.</title>
        <authorList>
            <person name="Chea S."/>
            <person name="Kim D.-U."/>
        </authorList>
    </citation>
    <scope>NUCLEOTIDE SEQUENCE [LARGE SCALE GENOMIC DNA]</scope>
    <source>
        <strain evidence="6 7">DB1703</strain>
    </source>
</reference>
<feature type="signal peptide" evidence="4">
    <location>
        <begin position="1"/>
        <end position="24"/>
    </location>
</feature>
<sequence>MRAWKCGAAVLGAFAAMTVGAASAASISDDVVKIGVLTDVTGPYGDVVGEGAAAAARIAVDDCLAKECAGMKIEVMLADHQNKPDLGLTIARRWIDVDKVDAFLDVTNSAIAIGVANLLKGSPHVAGLFSGPGTPKLTNEACVPNGIHWMYDTYSLAASSIRALGATGAKSVYFLAADYEFGQQLQRDAADAAQTNGIRVLGSSRHPLNTPDFSSFLLTAQTSGADAVAFANAGNDTINAVKQAAEFGLTQNQRLVALLMMLTDVHSIGLSQAQGLMYVTGFYSDLNDRTRSFTQKFTKAFGRAPTMTQAAAYSAAYSYLKSVAALKSDDASKVIPDLRAKGIDDDVIQSGRIRADGRLVHDMYLVQVKTPTESKAAWDYEKLVRTVPGDDAFAPLEKSTCPLVKAGR</sequence>
<comment type="similarity">
    <text evidence="1">Belongs to the leucine-binding protein family.</text>
</comment>
<dbReference type="GO" id="GO:0006865">
    <property type="term" value="P:amino acid transport"/>
    <property type="evidence" value="ECO:0007669"/>
    <property type="project" value="UniProtKB-KW"/>
</dbReference>
<dbReference type="SUPFAM" id="SSF53822">
    <property type="entry name" value="Periplasmic binding protein-like I"/>
    <property type="match status" value="1"/>
</dbReference>
<accession>A0A849ICL2</accession>
<evidence type="ECO:0000313" key="7">
    <source>
        <dbReference type="Proteomes" id="UP000564885"/>
    </source>
</evidence>
<dbReference type="Gene3D" id="3.40.50.2300">
    <property type="match status" value="2"/>
</dbReference>
<dbReference type="CDD" id="cd06327">
    <property type="entry name" value="PBP1_SBP-like"/>
    <property type="match status" value="1"/>
</dbReference>